<feature type="domain" description="ABC transporter" evidence="5">
    <location>
        <begin position="5"/>
        <end position="225"/>
    </location>
</feature>
<reference evidence="6 7" key="1">
    <citation type="submission" date="2019-03" db="EMBL/GenBank/DDBJ databases">
        <authorList>
            <person name="Kox A.R. M."/>
        </authorList>
    </citation>
    <scope>NUCLEOTIDE SEQUENCE [LARGE SCALE GENOMIC DNA]</scope>
    <source>
        <strain evidence="6">MTUNDRAET4 annotated genome</strain>
        <plasmid evidence="7">2</plasmid>
    </source>
</reference>
<accession>A0A4U8Z6K1</accession>
<dbReference type="GO" id="GO:0016887">
    <property type="term" value="F:ATP hydrolysis activity"/>
    <property type="evidence" value="ECO:0007669"/>
    <property type="project" value="InterPro"/>
</dbReference>
<dbReference type="Gene3D" id="3.40.50.300">
    <property type="entry name" value="P-loop containing nucleotide triphosphate hydrolases"/>
    <property type="match status" value="1"/>
</dbReference>
<dbReference type="InterPro" id="IPR003439">
    <property type="entry name" value="ABC_transporter-like_ATP-bd"/>
</dbReference>
<dbReference type="InterPro" id="IPR017871">
    <property type="entry name" value="ABC_transporter-like_CS"/>
</dbReference>
<protein>
    <submittedName>
        <fullName evidence="6">Lipoprotein-releasing system ATP-binding protein LolD</fullName>
        <ecNumber evidence="6">3.6.3.-</ecNumber>
    </submittedName>
</protein>
<dbReference type="Proteomes" id="UP000294360">
    <property type="component" value="Plasmid 2"/>
</dbReference>
<dbReference type="SMART" id="SM00382">
    <property type="entry name" value="AAA"/>
    <property type="match status" value="1"/>
</dbReference>
<evidence type="ECO:0000256" key="1">
    <source>
        <dbReference type="ARBA" id="ARBA00005417"/>
    </source>
</evidence>
<dbReference type="GO" id="GO:0005524">
    <property type="term" value="F:ATP binding"/>
    <property type="evidence" value="ECO:0007669"/>
    <property type="project" value="UniProtKB-KW"/>
</dbReference>
<keyword evidence="6" id="KW-0614">Plasmid</keyword>
<dbReference type="AlphaFoldDB" id="A0A4U8Z6K1"/>
<dbReference type="InterPro" id="IPR027417">
    <property type="entry name" value="P-loop_NTPase"/>
</dbReference>
<name>A0A4U8Z6K1_METTU</name>
<dbReference type="RefSeq" id="WP_134492788.1">
    <property type="nucleotide sequence ID" value="NZ_CP139088.1"/>
</dbReference>
<evidence type="ECO:0000259" key="5">
    <source>
        <dbReference type="PROSITE" id="PS50893"/>
    </source>
</evidence>
<evidence type="ECO:0000313" key="6">
    <source>
        <dbReference type="EMBL" id="VFU16317.1"/>
    </source>
</evidence>
<keyword evidence="3" id="KW-0547">Nucleotide-binding</keyword>
<dbReference type="KEGG" id="mtun:MTUNDRAET4_0049.1"/>
<proteinExistence type="inferred from homology"/>
<geneLocation type="plasmid" evidence="6 7">
    <name>2</name>
</geneLocation>
<evidence type="ECO:0000256" key="4">
    <source>
        <dbReference type="ARBA" id="ARBA00022840"/>
    </source>
</evidence>
<dbReference type="GO" id="GO:0005886">
    <property type="term" value="C:plasma membrane"/>
    <property type="evidence" value="ECO:0007669"/>
    <property type="project" value="TreeGrafter"/>
</dbReference>
<dbReference type="EMBL" id="LR536451">
    <property type="protein sequence ID" value="VFU16317.1"/>
    <property type="molecule type" value="Genomic_DNA"/>
</dbReference>
<evidence type="ECO:0000313" key="7">
    <source>
        <dbReference type="Proteomes" id="UP000294360"/>
    </source>
</evidence>
<keyword evidence="6" id="KW-0449">Lipoprotein</keyword>
<dbReference type="PANTHER" id="PTHR24220">
    <property type="entry name" value="IMPORT ATP-BINDING PROTEIN"/>
    <property type="match status" value="1"/>
</dbReference>
<keyword evidence="2" id="KW-0813">Transport</keyword>
<dbReference type="EC" id="3.6.3.-" evidence="6"/>
<organism evidence="6 7">
    <name type="scientific">Methylocella tundrae</name>
    <dbReference type="NCBI Taxonomy" id="227605"/>
    <lineage>
        <taxon>Bacteria</taxon>
        <taxon>Pseudomonadati</taxon>
        <taxon>Pseudomonadota</taxon>
        <taxon>Alphaproteobacteria</taxon>
        <taxon>Hyphomicrobiales</taxon>
        <taxon>Beijerinckiaceae</taxon>
        <taxon>Methylocella</taxon>
    </lineage>
</organism>
<dbReference type="CDD" id="cd03255">
    <property type="entry name" value="ABC_MJ0796_LolCDE_FtsE"/>
    <property type="match status" value="1"/>
</dbReference>
<keyword evidence="4 6" id="KW-0067">ATP-binding</keyword>
<dbReference type="SUPFAM" id="SSF52540">
    <property type="entry name" value="P-loop containing nucleoside triphosphate hydrolases"/>
    <property type="match status" value="1"/>
</dbReference>
<comment type="similarity">
    <text evidence="1">Belongs to the ABC transporter superfamily.</text>
</comment>
<keyword evidence="6" id="KW-0378">Hydrolase</keyword>
<evidence type="ECO:0000256" key="3">
    <source>
        <dbReference type="ARBA" id="ARBA00022741"/>
    </source>
</evidence>
<dbReference type="PROSITE" id="PS00211">
    <property type="entry name" value="ABC_TRANSPORTER_1"/>
    <property type="match status" value="1"/>
</dbReference>
<gene>
    <name evidence="6" type="primary">lolD</name>
    <name evidence="6" type="ORF">MTUNDRAET4_0049</name>
</gene>
<dbReference type="OrthoDB" id="9802264at2"/>
<dbReference type="InterPro" id="IPR015854">
    <property type="entry name" value="ABC_transpr_LolD-like"/>
</dbReference>
<sequence>MLNCLALTKTYRSDRGQVDAVRGVDLEVGAGRYAAIIGRSGSGKSSLMAMIGGLSRPTSGKILIEGADLWSLGDDALAHFRNRRIGYVFQFASLLPTLRAIDNVALPLLLDRSGEQKDPYARASRLLNDVGLGAYLDAYPPEMSAGEQRRVAIARALINDPALLLADEPTSDLDEQTEREIMTLLLQVNRERGATLILVTHNLALAAGAEQIVQMADGVIAMSRARG</sequence>
<evidence type="ECO:0000256" key="2">
    <source>
        <dbReference type="ARBA" id="ARBA00022448"/>
    </source>
</evidence>
<dbReference type="InterPro" id="IPR017911">
    <property type="entry name" value="MacB-like_ATP-bd"/>
</dbReference>
<dbReference type="PROSITE" id="PS50893">
    <property type="entry name" value="ABC_TRANSPORTER_2"/>
    <property type="match status" value="1"/>
</dbReference>
<dbReference type="InterPro" id="IPR003593">
    <property type="entry name" value="AAA+_ATPase"/>
</dbReference>
<dbReference type="Pfam" id="PF00005">
    <property type="entry name" value="ABC_tran"/>
    <property type="match status" value="1"/>
</dbReference>
<dbReference type="GO" id="GO:0022857">
    <property type="term" value="F:transmembrane transporter activity"/>
    <property type="evidence" value="ECO:0007669"/>
    <property type="project" value="TreeGrafter"/>
</dbReference>